<evidence type="ECO:0000259" key="1">
    <source>
        <dbReference type="PROSITE" id="PS50943"/>
    </source>
</evidence>
<dbReference type="PROSITE" id="PS50943">
    <property type="entry name" value="HTH_CROC1"/>
    <property type="match status" value="1"/>
</dbReference>
<comment type="caution">
    <text evidence="2">The sequence shown here is derived from an EMBL/GenBank/DDBJ whole genome shotgun (WGS) entry which is preliminary data.</text>
</comment>
<dbReference type="InterPro" id="IPR010982">
    <property type="entry name" value="Lambda_DNA-bd_dom_sf"/>
</dbReference>
<dbReference type="GO" id="GO:0003677">
    <property type="term" value="F:DNA binding"/>
    <property type="evidence" value="ECO:0007669"/>
    <property type="project" value="InterPro"/>
</dbReference>
<accession>A0A5J5H0Q1</accession>
<evidence type="ECO:0000313" key="3">
    <source>
        <dbReference type="Proteomes" id="UP000326671"/>
    </source>
</evidence>
<dbReference type="SMART" id="SM00530">
    <property type="entry name" value="HTH_XRE"/>
    <property type="match status" value="1"/>
</dbReference>
<name>A0A5J5H0Q1_9BACI</name>
<reference evidence="2 3" key="1">
    <citation type="submission" date="2019-09" db="EMBL/GenBank/DDBJ databases">
        <title>Whole genome sequences of isolates from the Mars Exploration Rovers.</title>
        <authorList>
            <person name="Seuylemezian A."/>
            <person name="Vaishampayan P."/>
        </authorList>
    </citation>
    <scope>NUCLEOTIDE SEQUENCE [LARGE SCALE GENOMIC DNA]</scope>
    <source>
        <strain evidence="2 3">MER_TA_151</strain>
    </source>
</reference>
<dbReference type="AlphaFoldDB" id="A0A5J5H0Q1"/>
<dbReference type="Gene3D" id="1.10.260.40">
    <property type="entry name" value="lambda repressor-like DNA-binding domains"/>
    <property type="match status" value="1"/>
</dbReference>
<dbReference type="Pfam" id="PF13443">
    <property type="entry name" value="HTH_26"/>
    <property type="match status" value="1"/>
</dbReference>
<gene>
    <name evidence="2" type="ORF">F4V44_24385</name>
</gene>
<evidence type="ECO:0000313" key="2">
    <source>
        <dbReference type="EMBL" id="KAA9013807.1"/>
    </source>
</evidence>
<dbReference type="CDD" id="cd00093">
    <property type="entry name" value="HTH_XRE"/>
    <property type="match status" value="1"/>
</dbReference>
<feature type="domain" description="HTH cro/C1-type" evidence="1">
    <location>
        <begin position="9"/>
        <end position="65"/>
    </location>
</feature>
<dbReference type="InterPro" id="IPR001387">
    <property type="entry name" value="Cro/C1-type_HTH"/>
</dbReference>
<dbReference type="RefSeq" id="WP_150442611.1">
    <property type="nucleotide sequence ID" value="NZ_VYKL01000048.1"/>
</dbReference>
<dbReference type="Proteomes" id="UP000326671">
    <property type="component" value="Unassembled WGS sequence"/>
</dbReference>
<organism evidence="2 3">
    <name type="scientific">Niallia endozanthoxylica</name>
    <dbReference type="NCBI Taxonomy" id="2036016"/>
    <lineage>
        <taxon>Bacteria</taxon>
        <taxon>Bacillati</taxon>
        <taxon>Bacillota</taxon>
        <taxon>Bacilli</taxon>
        <taxon>Bacillales</taxon>
        <taxon>Bacillaceae</taxon>
        <taxon>Niallia</taxon>
    </lineage>
</organism>
<keyword evidence="3" id="KW-1185">Reference proteome</keyword>
<sequence length="74" mass="8837">MEKKVNVNIKQLLLEYNISLRELSRLTDIGHDKLSKLANQKRQGIHFRHIEKIAEALNIEDIRKIIDFDKNDRR</sequence>
<protein>
    <submittedName>
        <fullName evidence="2">Helix-turn-helix transcriptional regulator</fullName>
    </submittedName>
</protein>
<dbReference type="EMBL" id="VYKL01000048">
    <property type="protein sequence ID" value="KAA9013807.1"/>
    <property type="molecule type" value="Genomic_DNA"/>
</dbReference>
<proteinExistence type="predicted"/>
<dbReference type="SUPFAM" id="SSF47413">
    <property type="entry name" value="lambda repressor-like DNA-binding domains"/>
    <property type="match status" value="1"/>
</dbReference>
<dbReference type="OrthoDB" id="2186666at2"/>